<proteinExistence type="predicted"/>
<gene>
    <name evidence="2" type="ORF">Zmor_016419</name>
</gene>
<sequence length="493" mass="56017">MLRSTTLREPAHPWASWCPFSNLLLPVLAHTALHNPHKNVGIGYVDCTVAQAVCSRYNIVKYPTIKFFANGFPRKSEYRNPRDARQFLQFINREIQPAVFKHTDPSELASLAASGPKKALIGTFSAGNKDIKSKFYDLAESFRDLCEFHWFEAPEVSFTFKIRGTTISFEGELENIEGFIKKNCQPAIDELTYENSAQYVEEGKPLLVLFALINDTTTIEFYKRAVDHMIPHEKKRVKFLYADATQFLEQLSVLRIGLEDLPVLVIDSYRHLYKFDRPLEDLEIPGVFQKFVSDIFNSQHHERFHRGNPIAHRCAWRQTSNCNHAGVRIPFHDKTCRETVQPSDSGAPLLVFCGHGIVLGFDCEESRAPFICEVKCSEAQETKPDLSSCSWRQTGNCDPNGPREPELDSDCLTLIVRGRSGVCDCGVDGIKINFTCEHETVTCEEECVKAIKSVMATFLEVEKSEKGAFKKTWSIFSVFRPAESSYSLKRDEL</sequence>
<dbReference type="InterPro" id="IPR036249">
    <property type="entry name" value="Thioredoxin-like_sf"/>
</dbReference>
<dbReference type="GO" id="GO:0006457">
    <property type="term" value="P:protein folding"/>
    <property type="evidence" value="ECO:0007669"/>
    <property type="project" value="TreeGrafter"/>
</dbReference>
<keyword evidence="3" id="KW-1185">Reference proteome</keyword>
<dbReference type="PANTHER" id="PTHR46295:SF1">
    <property type="entry name" value="ENDOPLASMIC RETICULUM RESIDENT PROTEIN 44"/>
    <property type="match status" value="1"/>
</dbReference>
<organism evidence="2 3">
    <name type="scientific">Zophobas morio</name>
    <dbReference type="NCBI Taxonomy" id="2755281"/>
    <lineage>
        <taxon>Eukaryota</taxon>
        <taxon>Metazoa</taxon>
        <taxon>Ecdysozoa</taxon>
        <taxon>Arthropoda</taxon>
        <taxon>Hexapoda</taxon>
        <taxon>Insecta</taxon>
        <taxon>Pterygota</taxon>
        <taxon>Neoptera</taxon>
        <taxon>Endopterygota</taxon>
        <taxon>Coleoptera</taxon>
        <taxon>Polyphaga</taxon>
        <taxon>Cucujiformia</taxon>
        <taxon>Tenebrionidae</taxon>
        <taxon>Zophobas</taxon>
    </lineage>
</organism>
<dbReference type="AlphaFoldDB" id="A0AA38HJK8"/>
<dbReference type="InterPro" id="IPR052643">
    <property type="entry name" value="ERP44"/>
</dbReference>
<comment type="caution">
    <text evidence="2">The sequence shown here is derived from an EMBL/GenBank/DDBJ whole genome shotgun (WGS) entry which is preliminary data.</text>
</comment>
<name>A0AA38HJK8_9CUCU</name>
<feature type="domain" description="Thioredoxin" evidence="1">
    <location>
        <begin position="1"/>
        <end position="96"/>
    </location>
</feature>
<dbReference type="Pfam" id="PF13848">
    <property type="entry name" value="Thioredoxin_6"/>
    <property type="match status" value="1"/>
</dbReference>
<dbReference type="InterPro" id="IPR013766">
    <property type="entry name" value="Thioredoxin_domain"/>
</dbReference>
<accession>A0AA38HJK8</accession>
<dbReference type="Pfam" id="PF00085">
    <property type="entry name" value="Thioredoxin"/>
    <property type="match status" value="1"/>
</dbReference>
<dbReference type="EMBL" id="JALNTZ010000417">
    <property type="protein sequence ID" value="KAJ3634499.1"/>
    <property type="molecule type" value="Genomic_DNA"/>
</dbReference>
<reference evidence="2" key="1">
    <citation type="journal article" date="2023" name="G3 (Bethesda)">
        <title>Whole genome assemblies of Zophobas morio and Tenebrio molitor.</title>
        <authorList>
            <person name="Kaur S."/>
            <person name="Stinson S.A."/>
            <person name="diCenzo G.C."/>
        </authorList>
    </citation>
    <scope>NUCLEOTIDE SEQUENCE</scope>
    <source>
        <strain evidence="2">QUZm001</strain>
    </source>
</reference>
<dbReference type="GO" id="GO:0003756">
    <property type="term" value="F:protein disulfide isomerase activity"/>
    <property type="evidence" value="ECO:0007669"/>
    <property type="project" value="TreeGrafter"/>
</dbReference>
<evidence type="ECO:0000313" key="3">
    <source>
        <dbReference type="Proteomes" id="UP001168821"/>
    </source>
</evidence>
<dbReference type="GO" id="GO:0005793">
    <property type="term" value="C:endoplasmic reticulum-Golgi intermediate compartment"/>
    <property type="evidence" value="ECO:0007669"/>
    <property type="project" value="TreeGrafter"/>
</dbReference>
<evidence type="ECO:0000259" key="1">
    <source>
        <dbReference type="PROSITE" id="PS51352"/>
    </source>
</evidence>
<dbReference type="PROSITE" id="PS51352">
    <property type="entry name" value="THIOREDOXIN_2"/>
    <property type="match status" value="1"/>
</dbReference>
<dbReference type="Gene3D" id="3.40.30.10">
    <property type="entry name" value="Glutaredoxin"/>
    <property type="match status" value="2"/>
</dbReference>
<dbReference type="GO" id="GO:0005789">
    <property type="term" value="C:endoplasmic reticulum membrane"/>
    <property type="evidence" value="ECO:0007669"/>
    <property type="project" value="TreeGrafter"/>
</dbReference>
<dbReference type="Proteomes" id="UP001168821">
    <property type="component" value="Unassembled WGS sequence"/>
</dbReference>
<evidence type="ECO:0000313" key="2">
    <source>
        <dbReference type="EMBL" id="KAJ3634499.1"/>
    </source>
</evidence>
<protein>
    <recommendedName>
        <fullName evidence="1">Thioredoxin domain-containing protein</fullName>
    </recommendedName>
</protein>
<dbReference type="PANTHER" id="PTHR46295">
    <property type="entry name" value="ENDOPLASMIC RETICULUM RESIDENT PROTEIN 44"/>
    <property type="match status" value="1"/>
</dbReference>
<dbReference type="SUPFAM" id="SSF52833">
    <property type="entry name" value="Thioredoxin-like"/>
    <property type="match status" value="2"/>
</dbReference>